<dbReference type="eggNOG" id="COG0513">
    <property type="taxonomic scope" value="Bacteria"/>
</dbReference>
<keyword evidence="5 11" id="KW-0347">Helicase</keyword>
<keyword evidence="17" id="KW-1185">Reference proteome</keyword>
<dbReference type="PROSITE" id="PS00039">
    <property type="entry name" value="DEAD_ATP_HELICASE"/>
    <property type="match status" value="1"/>
</dbReference>
<name>A0A096A4S4_9BURK</name>
<dbReference type="GO" id="GO:0005829">
    <property type="term" value="C:cytosol"/>
    <property type="evidence" value="ECO:0007669"/>
    <property type="project" value="TreeGrafter"/>
</dbReference>
<dbReference type="Pfam" id="PF00271">
    <property type="entry name" value="Helicase_C"/>
    <property type="match status" value="1"/>
</dbReference>
<comment type="caution">
    <text evidence="16">The sequence shown here is derived from an EMBL/GenBank/DDBJ whole genome shotgun (WGS) entry which is preliminary data.</text>
</comment>
<dbReference type="PANTHER" id="PTHR47959">
    <property type="entry name" value="ATP-DEPENDENT RNA HELICASE RHLE-RELATED"/>
    <property type="match status" value="1"/>
</dbReference>
<evidence type="ECO:0000256" key="1">
    <source>
        <dbReference type="ARBA" id="ARBA00012552"/>
    </source>
</evidence>
<feature type="compositionally biased region" description="Gly residues" evidence="12">
    <location>
        <begin position="465"/>
        <end position="474"/>
    </location>
</feature>
<dbReference type="RefSeq" id="WP_018026486.1">
    <property type="nucleotide sequence ID" value="NZ_JRNI01000087.1"/>
</dbReference>
<dbReference type="InterPro" id="IPR011545">
    <property type="entry name" value="DEAD/DEAH_box_helicase_dom"/>
</dbReference>
<organism evidence="16 17">
    <name type="scientific">Oligella urethralis DNF00040</name>
    <dbReference type="NCBI Taxonomy" id="1401065"/>
    <lineage>
        <taxon>Bacteria</taxon>
        <taxon>Pseudomonadati</taxon>
        <taxon>Pseudomonadota</taxon>
        <taxon>Betaproteobacteria</taxon>
        <taxon>Burkholderiales</taxon>
        <taxon>Alcaligenaceae</taxon>
        <taxon>Oligella</taxon>
    </lineage>
</organism>
<dbReference type="SUPFAM" id="SSF52540">
    <property type="entry name" value="P-loop containing nucleoside triphosphate hydrolases"/>
    <property type="match status" value="1"/>
</dbReference>
<protein>
    <recommendedName>
        <fullName evidence="9">DEAD-box ATP-dependent RNA helicase RhpA</fullName>
        <ecNumber evidence="1">3.6.4.13</ecNumber>
    </recommendedName>
</protein>
<comment type="catalytic activity">
    <reaction evidence="8">
        <text>ATP + H2O = ADP + phosphate + H(+)</text>
        <dbReference type="Rhea" id="RHEA:13065"/>
        <dbReference type="ChEBI" id="CHEBI:15377"/>
        <dbReference type="ChEBI" id="CHEBI:15378"/>
        <dbReference type="ChEBI" id="CHEBI:30616"/>
        <dbReference type="ChEBI" id="CHEBI:43474"/>
        <dbReference type="ChEBI" id="CHEBI:456216"/>
        <dbReference type="EC" id="3.6.4.13"/>
    </reaction>
</comment>
<evidence type="ECO:0000256" key="2">
    <source>
        <dbReference type="ARBA" id="ARBA00022490"/>
    </source>
</evidence>
<dbReference type="AlphaFoldDB" id="A0A096A4S4"/>
<dbReference type="FunFam" id="3.40.50.300:FF:000108">
    <property type="entry name" value="ATP-dependent RNA helicase RhlE"/>
    <property type="match status" value="1"/>
</dbReference>
<dbReference type="Pfam" id="PF00270">
    <property type="entry name" value="DEAD"/>
    <property type="match status" value="1"/>
</dbReference>
<dbReference type="Gene3D" id="3.40.50.300">
    <property type="entry name" value="P-loop containing nucleotide triphosphate hydrolases"/>
    <property type="match status" value="2"/>
</dbReference>
<accession>A0A096A4S4</accession>
<dbReference type="EC" id="3.6.4.13" evidence="1"/>
<gene>
    <name evidence="16" type="ORF">HMPREF2130_10865</name>
</gene>
<evidence type="ECO:0000256" key="9">
    <source>
        <dbReference type="ARBA" id="ARBA00074363"/>
    </source>
</evidence>
<dbReference type="Proteomes" id="UP000029629">
    <property type="component" value="Unassembled WGS sequence"/>
</dbReference>
<evidence type="ECO:0000256" key="6">
    <source>
        <dbReference type="ARBA" id="ARBA00022840"/>
    </source>
</evidence>
<dbReference type="GO" id="GO:0009266">
    <property type="term" value="P:response to temperature stimulus"/>
    <property type="evidence" value="ECO:0007669"/>
    <property type="project" value="UniProtKB-ARBA"/>
</dbReference>
<dbReference type="InterPro" id="IPR000629">
    <property type="entry name" value="RNA-helicase_DEAD-box_CS"/>
</dbReference>
<reference evidence="16 17" key="1">
    <citation type="submission" date="2014-07" db="EMBL/GenBank/DDBJ databases">
        <authorList>
            <person name="McCorrison J."/>
            <person name="Sanka R."/>
            <person name="Torralba M."/>
            <person name="Gillis M."/>
            <person name="Haft D.H."/>
            <person name="Methe B."/>
            <person name="Sutton G."/>
            <person name="Nelson K.E."/>
        </authorList>
    </citation>
    <scope>NUCLEOTIDE SEQUENCE [LARGE SCALE GENOMIC DNA]</scope>
    <source>
        <strain evidence="16 17">DNF00040</strain>
    </source>
</reference>
<dbReference type="GO" id="GO:0042255">
    <property type="term" value="P:ribosome assembly"/>
    <property type="evidence" value="ECO:0007669"/>
    <property type="project" value="UniProtKB-ARBA"/>
</dbReference>
<dbReference type="EMBL" id="JRNI01000087">
    <property type="protein sequence ID" value="KGF25762.1"/>
    <property type="molecule type" value="Genomic_DNA"/>
</dbReference>
<keyword evidence="2" id="KW-0963">Cytoplasm</keyword>
<evidence type="ECO:0000313" key="17">
    <source>
        <dbReference type="Proteomes" id="UP000029629"/>
    </source>
</evidence>
<dbReference type="InterPro" id="IPR014014">
    <property type="entry name" value="RNA_helicase_DEAD_Q_motif"/>
</dbReference>
<dbReference type="SMART" id="SM00490">
    <property type="entry name" value="HELICc"/>
    <property type="match status" value="1"/>
</dbReference>
<feature type="region of interest" description="Disordered" evidence="12">
    <location>
        <begin position="435"/>
        <end position="474"/>
    </location>
</feature>
<evidence type="ECO:0000259" key="14">
    <source>
        <dbReference type="PROSITE" id="PS51194"/>
    </source>
</evidence>
<dbReference type="GO" id="GO:0003724">
    <property type="term" value="F:RNA helicase activity"/>
    <property type="evidence" value="ECO:0007669"/>
    <property type="project" value="UniProtKB-EC"/>
</dbReference>
<dbReference type="PANTHER" id="PTHR47959:SF13">
    <property type="entry name" value="ATP-DEPENDENT RNA HELICASE RHLE"/>
    <property type="match status" value="1"/>
</dbReference>
<evidence type="ECO:0000259" key="15">
    <source>
        <dbReference type="PROSITE" id="PS51195"/>
    </source>
</evidence>
<dbReference type="GO" id="GO:0005524">
    <property type="term" value="F:ATP binding"/>
    <property type="evidence" value="ECO:0007669"/>
    <property type="project" value="UniProtKB-KW"/>
</dbReference>
<evidence type="ECO:0000256" key="10">
    <source>
        <dbReference type="PROSITE-ProRule" id="PRU00552"/>
    </source>
</evidence>
<evidence type="ECO:0000256" key="7">
    <source>
        <dbReference type="ARBA" id="ARBA00038437"/>
    </source>
</evidence>
<dbReference type="CDD" id="cd00268">
    <property type="entry name" value="DEADc"/>
    <property type="match status" value="1"/>
</dbReference>
<feature type="domain" description="DEAD-box RNA helicase Q" evidence="15">
    <location>
        <begin position="26"/>
        <end position="54"/>
    </location>
</feature>
<dbReference type="PROSITE" id="PS51195">
    <property type="entry name" value="Q_MOTIF"/>
    <property type="match status" value="1"/>
</dbReference>
<dbReference type="GeneID" id="93427394"/>
<feature type="region of interest" description="Disordered" evidence="12">
    <location>
        <begin position="1"/>
        <end position="23"/>
    </location>
</feature>
<proteinExistence type="inferred from homology"/>
<feature type="domain" description="Helicase ATP-binding" evidence="13">
    <location>
        <begin position="57"/>
        <end position="235"/>
    </location>
</feature>
<sequence>MQRHLSNNNNNSSSSDSSPAADNEQLSFEDFGLHPDLLKAIAHSGYTKPTPIQAQSIPAVLAGRDVMGAAQTGTGKTAAFTLPVLHRIMPFASHSTSPARHPVRALILTPTRELADQVAENVERYCSTSALRSTAIYGGVDIRPQRDELRQGCELLIATPGRLLDHLEQKNVNLSQVGVLVLDEADRMLDMGFMPDLERIVSYLPKQRQNLLFSATFSPDIRKLARSILNHPVEITVANNNQTADTVTQIVYQVNAQDKRSALLYLLMTHYSEQVIVFANTKLEVNRLSRFLVQEGISAEPIHGDRSQFERTKTLEDFKAAKVQVLVATDVAARGLDVAGLPCVINYDLPFNPEDYVHRIGRTGRAGAKGTAIAFYDEAEESMLLANIQELVKQDLQLAQLTIPETFIERAKEQPRRSYQQQAKREPIDAFFYKPYEPDLSDAPAATGKPQRSHERQEPMLAVLLGGGRKSSRE</sequence>
<feature type="domain" description="Helicase C-terminal" evidence="14">
    <location>
        <begin position="246"/>
        <end position="409"/>
    </location>
</feature>
<evidence type="ECO:0000256" key="4">
    <source>
        <dbReference type="ARBA" id="ARBA00022801"/>
    </source>
</evidence>
<keyword evidence="6 11" id="KW-0067">ATP-binding</keyword>
<keyword evidence="3 11" id="KW-0547">Nucleotide-binding</keyword>
<dbReference type="InterPro" id="IPR014001">
    <property type="entry name" value="Helicase_ATP-bd"/>
</dbReference>
<evidence type="ECO:0000256" key="12">
    <source>
        <dbReference type="SAM" id="MobiDB-lite"/>
    </source>
</evidence>
<feature type="compositionally biased region" description="Low complexity" evidence="12">
    <location>
        <begin position="1"/>
        <end position="18"/>
    </location>
</feature>
<feature type="short sequence motif" description="Q motif" evidence="10">
    <location>
        <begin position="26"/>
        <end position="54"/>
    </location>
</feature>
<keyword evidence="4 11" id="KW-0378">Hydrolase</keyword>
<evidence type="ECO:0000259" key="13">
    <source>
        <dbReference type="PROSITE" id="PS51192"/>
    </source>
</evidence>
<dbReference type="PROSITE" id="PS51194">
    <property type="entry name" value="HELICASE_CTER"/>
    <property type="match status" value="1"/>
</dbReference>
<dbReference type="InterPro" id="IPR044742">
    <property type="entry name" value="DEAD/DEAH_RhlB"/>
</dbReference>
<evidence type="ECO:0000256" key="5">
    <source>
        <dbReference type="ARBA" id="ARBA00022806"/>
    </source>
</evidence>
<dbReference type="CDD" id="cd18787">
    <property type="entry name" value="SF2_C_DEAD"/>
    <property type="match status" value="1"/>
</dbReference>
<evidence type="ECO:0000256" key="11">
    <source>
        <dbReference type="RuleBase" id="RU000492"/>
    </source>
</evidence>
<dbReference type="GO" id="GO:0003676">
    <property type="term" value="F:nucleic acid binding"/>
    <property type="evidence" value="ECO:0007669"/>
    <property type="project" value="InterPro"/>
</dbReference>
<dbReference type="InterPro" id="IPR050079">
    <property type="entry name" value="DEAD_box_RNA_helicase"/>
</dbReference>
<dbReference type="GO" id="GO:0016787">
    <property type="term" value="F:hydrolase activity"/>
    <property type="evidence" value="ECO:0007669"/>
    <property type="project" value="UniProtKB-KW"/>
</dbReference>
<dbReference type="PROSITE" id="PS51192">
    <property type="entry name" value="HELICASE_ATP_BIND_1"/>
    <property type="match status" value="1"/>
</dbReference>
<dbReference type="SMART" id="SM00487">
    <property type="entry name" value="DEXDc"/>
    <property type="match status" value="1"/>
</dbReference>
<evidence type="ECO:0000256" key="8">
    <source>
        <dbReference type="ARBA" id="ARBA00047984"/>
    </source>
</evidence>
<comment type="similarity">
    <text evidence="7 11">Belongs to the DEAD box helicase family.</text>
</comment>
<dbReference type="OrthoDB" id="8520957at2"/>
<evidence type="ECO:0000256" key="3">
    <source>
        <dbReference type="ARBA" id="ARBA00022741"/>
    </source>
</evidence>
<evidence type="ECO:0000313" key="16">
    <source>
        <dbReference type="EMBL" id="KGF25762.1"/>
    </source>
</evidence>
<dbReference type="InterPro" id="IPR027417">
    <property type="entry name" value="P-loop_NTPase"/>
</dbReference>
<dbReference type="InterPro" id="IPR001650">
    <property type="entry name" value="Helicase_C-like"/>
</dbReference>